<dbReference type="Proteomes" id="UP000077245">
    <property type="component" value="Unassembled WGS sequence"/>
</dbReference>
<organism evidence="2 3">
    <name type="scientific">Methanobrevibacter curvatus</name>
    <dbReference type="NCBI Taxonomy" id="49547"/>
    <lineage>
        <taxon>Archaea</taxon>
        <taxon>Methanobacteriati</taxon>
        <taxon>Methanobacteriota</taxon>
        <taxon>Methanomada group</taxon>
        <taxon>Methanobacteria</taxon>
        <taxon>Methanobacteriales</taxon>
        <taxon>Methanobacteriaceae</taxon>
        <taxon>Methanobrevibacter</taxon>
    </lineage>
</organism>
<dbReference type="PANTHER" id="PTHR34825">
    <property type="entry name" value="CONSERVED PROTEIN, WITH A WEAK D-GALACTARATE DEHYDRATASE/ALTRONATE HYDROLASE DOMAIN"/>
    <property type="match status" value="1"/>
</dbReference>
<dbReference type="Gene3D" id="3.40.50.300">
    <property type="entry name" value="P-loop containing nucleotide triphosphate hydrolases"/>
    <property type="match status" value="1"/>
</dbReference>
<dbReference type="InterPro" id="IPR012547">
    <property type="entry name" value="PDDEXK_9"/>
</dbReference>
<protein>
    <submittedName>
        <fullName evidence="2">Putative AAA-ATPase</fullName>
    </submittedName>
</protein>
<dbReference type="PATRIC" id="fig|49547.3.peg.1111"/>
<evidence type="ECO:0000313" key="3">
    <source>
        <dbReference type="Proteomes" id="UP000077245"/>
    </source>
</evidence>
<accession>A0A162FG03</accession>
<comment type="caution">
    <text evidence="2">The sequence shown here is derived from an EMBL/GenBank/DDBJ whole genome shotgun (WGS) entry which is preliminary data.</text>
</comment>
<dbReference type="PANTHER" id="PTHR34825:SF1">
    <property type="entry name" value="AAA-ATPASE-LIKE DOMAIN-CONTAINING PROTEIN"/>
    <property type="match status" value="1"/>
</dbReference>
<dbReference type="Pfam" id="PF08011">
    <property type="entry name" value="PDDEXK_9"/>
    <property type="match status" value="1"/>
</dbReference>
<keyword evidence="3" id="KW-1185">Reference proteome</keyword>
<name>A0A162FG03_9EURY</name>
<evidence type="ECO:0000259" key="1">
    <source>
        <dbReference type="Pfam" id="PF09820"/>
    </source>
</evidence>
<dbReference type="AlphaFoldDB" id="A0A162FG03"/>
<reference evidence="2 3" key="1">
    <citation type="submission" date="2016-04" db="EMBL/GenBank/DDBJ databases">
        <title>Genome sequence of Methanobrevibacter curvatus DSM 11111.</title>
        <authorList>
            <person name="Poehlein A."/>
            <person name="Seedorf H."/>
            <person name="Daniel R."/>
        </authorList>
    </citation>
    <scope>NUCLEOTIDE SEQUENCE [LARGE SCALE GENOMIC DNA]</scope>
    <source>
        <strain evidence="2 3">DSM 11111</strain>
    </source>
</reference>
<sequence>MVIMKDLPLDIGTFSNLIENDYIYVDKTKFIHEIYKPGKKFFLSRPRRFGKSLFVSTLKELFRGNKKLFKGLYIYDKWDWEETYPVIHLDLNVDGTSSDELENSLNDLIERIARNFSVELYGSNLKSRFTNLIIEIHNKYNKKLVVLIDEYDKPIIDNITNYNLAEANRETLNNFYGILKSSEEFIQFIFITGVTKLSKTSIFSGLNNVTDITLDYPCICGYTQKELEYYFKDHISKFSVDNNVSNSDLLSLIKEWYNGYSWDGKNKVYNPYSILSLFFKGQFNNYWFESGTPSFLIDFIRNNNNINNNNLSNNNINTLFNSNKTIRGAFPNFRLKKLNFTTLLLQTGYLTIKEADIVVGELPLYKLAIPNKEVNDSLFASIITEYTNDDSEDVVLLSKKILDEIIKKDNSGLQNSFNNLISSIPSLLYGNIKKRDLIESFYHGMLLSWFKLMGFFIEGEVLTSTGRLDAVLKKRDLVVIIEIKYGLTESLDKMVNKAVSQIKDEKYYLQYTDYNVVLLGVAFGDREVKSHVEPLNI</sequence>
<gene>
    <name evidence="2" type="ORF">MBCUR_10420</name>
</gene>
<feature type="domain" description="AAA-ATPase-like" evidence="1">
    <location>
        <begin position="8"/>
        <end position="203"/>
    </location>
</feature>
<dbReference type="Pfam" id="PF09820">
    <property type="entry name" value="AAA-ATPase_like"/>
    <property type="match status" value="1"/>
</dbReference>
<proteinExistence type="predicted"/>
<dbReference type="EMBL" id="LWMV01000167">
    <property type="protein sequence ID" value="KZX12505.1"/>
    <property type="molecule type" value="Genomic_DNA"/>
</dbReference>
<dbReference type="InterPro" id="IPR018631">
    <property type="entry name" value="AAA-ATPase-like_dom"/>
</dbReference>
<evidence type="ECO:0000313" key="2">
    <source>
        <dbReference type="EMBL" id="KZX12505.1"/>
    </source>
</evidence>
<dbReference type="SUPFAM" id="SSF52540">
    <property type="entry name" value="P-loop containing nucleoside triphosphate hydrolases"/>
    <property type="match status" value="1"/>
</dbReference>
<dbReference type="InterPro" id="IPR027417">
    <property type="entry name" value="P-loop_NTPase"/>
</dbReference>